<proteinExistence type="predicted"/>
<protein>
    <recommendedName>
        <fullName evidence="1">Glutamyl-tRNA reductase N-terminal domain-containing protein</fullName>
    </recommendedName>
</protein>
<dbReference type="InterPro" id="IPR015895">
    <property type="entry name" value="4pyrrol_synth_GluRdtase_N"/>
</dbReference>
<organism evidence="2 3">
    <name type="scientific">Brassica napus</name>
    <name type="common">Rape</name>
    <dbReference type="NCBI Taxonomy" id="3708"/>
    <lineage>
        <taxon>Eukaryota</taxon>
        <taxon>Viridiplantae</taxon>
        <taxon>Streptophyta</taxon>
        <taxon>Embryophyta</taxon>
        <taxon>Tracheophyta</taxon>
        <taxon>Spermatophyta</taxon>
        <taxon>Magnoliopsida</taxon>
        <taxon>eudicotyledons</taxon>
        <taxon>Gunneridae</taxon>
        <taxon>Pentapetalae</taxon>
        <taxon>rosids</taxon>
        <taxon>malvids</taxon>
        <taxon>Brassicales</taxon>
        <taxon>Brassicaceae</taxon>
        <taxon>Brassiceae</taxon>
        <taxon>Brassica</taxon>
    </lineage>
</organism>
<dbReference type="PANTHER" id="PTHR43120">
    <property type="entry name" value="GLUTAMYL-TRNA REDUCTASE 1, CHLOROPLASTIC"/>
    <property type="match status" value="1"/>
</dbReference>
<keyword evidence="3" id="KW-1185">Reference proteome</keyword>
<sequence>MLLSNPNDPSSSLTSSASISALEQLKTSAIDHTCLCLFGVYTSIHERSSIVVIGLNIHTTPVEMREKLSFPEAEWPRAITELYSLNHLEEAAVFNTCNGIEIYVLPLYQHRGVKEVTKWMSKVVSLSPYVFSPSLDDVILIFCLCRQVESQFQRFVSTVSRYGLLFFSELHPLFLFCRWYSQKFVKGQWDKEDCVAELNNYIDRLLFSCIRFCNYDQILSLANTNRNLLDILGELTAIRRTINDGTHGSQHVILTLHIDRDVYECVILFDGLAYVFHDKLKSYVSEPKVMLVTGNRLCIFLIQWWI</sequence>
<evidence type="ECO:0000259" key="1">
    <source>
        <dbReference type="Pfam" id="PF05201"/>
    </source>
</evidence>
<dbReference type="SUPFAM" id="SSF69742">
    <property type="entry name" value="Glutamyl tRNA-reductase catalytic, N-terminal domain"/>
    <property type="match status" value="1"/>
</dbReference>
<feature type="domain" description="Glutamyl-tRNA reductase N-terminal" evidence="1">
    <location>
        <begin position="53"/>
        <end position="131"/>
    </location>
</feature>
<dbReference type="EMBL" id="JAGKQM010000001">
    <property type="protein sequence ID" value="KAH0944104.1"/>
    <property type="molecule type" value="Genomic_DNA"/>
</dbReference>
<accession>A0ABQ8EQZ8</accession>
<name>A0ABQ8EQZ8_BRANA</name>
<dbReference type="Gene3D" id="3.30.460.30">
    <property type="entry name" value="Glutamyl-tRNA reductase, N-terminal domain"/>
    <property type="match status" value="1"/>
</dbReference>
<dbReference type="Pfam" id="PF05201">
    <property type="entry name" value="GlutR_N"/>
    <property type="match status" value="1"/>
</dbReference>
<evidence type="ECO:0000313" key="3">
    <source>
        <dbReference type="Proteomes" id="UP000824890"/>
    </source>
</evidence>
<gene>
    <name evidence="2" type="ORF">HID58_003741</name>
</gene>
<dbReference type="PANTHER" id="PTHR43120:SF6">
    <property type="entry name" value="GLUTAMYL-TRNA REDUCTASE 3, CHLOROPLASTIC-RELATED"/>
    <property type="match status" value="1"/>
</dbReference>
<comment type="caution">
    <text evidence="2">The sequence shown here is derived from an EMBL/GenBank/DDBJ whole genome shotgun (WGS) entry which is preliminary data.</text>
</comment>
<evidence type="ECO:0000313" key="2">
    <source>
        <dbReference type="EMBL" id="KAH0944104.1"/>
    </source>
</evidence>
<dbReference type="Proteomes" id="UP000824890">
    <property type="component" value="Unassembled WGS sequence"/>
</dbReference>
<dbReference type="InterPro" id="IPR036343">
    <property type="entry name" value="GluRdtase_N_sf"/>
</dbReference>
<reference evidence="2 3" key="1">
    <citation type="submission" date="2021-05" db="EMBL/GenBank/DDBJ databases">
        <title>Genome Assembly of Synthetic Allotetraploid Brassica napus Reveals Homoeologous Exchanges between Subgenomes.</title>
        <authorList>
            <person name="Davis J.T."/>
        </authorList>
    </citation>
    <scope>NUCLEOTIDE SEQUENCE [LARGE SCALE GENOMIC DNA]</scope>
    <source>
        <strain evidence="3">cv. Da-Ae</strain>
        <tissue evidence="2">Seedling</tissue>
    </source>
</reference>